<feature type="chain" id="PRO_5029558221" evidence="9">
    <location>
        <begin position="31"/>
        <end position="874"/>
    </location>
</feature>
<dbReference type="PANTHER" id="PTHR33794:SF1">
    <property type="entry name" value="BACILLOLYSIN"/>
    <property type="match status" value="1"/>
</dbReference>
<evidence type="ECO:0000256" key="5">
    <source>
        <dbReference type="ARBA" id="ARBA00022801"/>
    </source>
</evidence>
<dbReference type="PANTHER" id="PTHR33794">
    <property type="entry name" value="BACILLOLYSIN"/>
    <property type="match status" value="1"/>
</dbReference>
<keyword evidence="5 11" id="KW-0378">Hydrolase</keyword>
<dbReference type="Pfam" id="PF01483">
    <property type="entry name" value="P_proprotein"/>
    <property type="match status" value="2"/>
</dbReference>
<dbReference type="InterPro" id="IPR023612">
    <property type="entry name" value="Peptidase_M4"/>
</dbReference>
<dbReference type="CDD" id="cd09597">
    <property type="entry name" value="M4_TLP"/>
    <property type="match status" value="1"/>
</dbReference>
<comment type="similarity">
    <text evidence="1">Belongs to the peptidase M4 family.</text>
</comment>
<proteinExistence type="inferred from homology"/>
<dbReference type="GO" id="GO:0006508">
    <property type="term" value="P:proteolysis"/>
    <property type="evidence" value="ECO:0007669"/>
    <property type="project" value="UniProtKB-KW"/>
</dbReference>
<dbReference type="FunFam" id="2.60.120.260:FF:000149">
    <property type="entry name" value="Leupeptin-inactivating enzyme 1"/>
    <property type="match status" value="1"/>
</dbReference>
<feature type="domain" description="P/Homo B" evidence="10">
    <location>
        <begin position="640"/>
        <end position="753"/>
    </location>
</feature>
<protein>
    <submittedName>
        <fullName evidence="11">Transglutaminase-activating metalloprotease</fullName>
        <ecNumber evidence="11">3.4.-.-</ecNumber>
    </submittedName>
</protein>
<dbReference type="PRINTS" id="PR00730">
    <property type="entry name" value="THERMOLYSIN"/>
</dbReference>
<comment type="caution">
    <text evidence="11">The sequence shown here is derived from an EMBL/GenBank/DDBJ whole genome shotgun (WGS) entry which is preliminary data.</text>
</comment>
<keyword evidence="7 11" id="KW-0482">Metalloprotease</keyword>
<evidence type="ECO:0000256" key="3">
    <source>
        <dbReference type="ARBA" id="ARBA00022723"/>
    </source>
</evidence>
<keyword evidence="12" id="KW-1185">Reference proteome</keyword>
<keyword evidence="4 9" id="KW-0732">Signal</keyword>
<dbReference type="InterPro" id="IPR013856">
    <property type="entry name" value="Peptidase_M4_domain"/>
</dbReference>
<dbReference type="InterPro" id="IPR011096">
    <property type="entry name" value="FTP_domain"/>
</dbReference>
<dbReference type="Pfam" id="PF07504">
    <property type="entry name" value="FTP"/>
    <property type="match status" value="1"/>
</dbReference>
<sequence length="874" mass="90437">MTRTPQRRTAALALLAAAALAATGLGTATAAPSPQATPAPAKVVEKADAGTLPAKLSPARRTELIKAADAGKADKARQLGLGAQEKLVVRDIVQDADGTTHTRYERTYKGLPVLGGDMVVSEAKGGKLKGVSMAHKSDIAPATTTAAESADSAEAYALAESRQEGSVKTAADSVRKVVWAAEAGTPVLAWETVVGGLQKDGTPNELHVITDAAGGKELFRYQGVENGTGNTMYSGSVTLGTQASGSTYTLTDTTRGNHKTYNLNRGTSGTGTLFSGPDDVWGDGTPTNLETAGADAHYGAALTWDYYKNVHGRTGIRGDGVGAYSRVHYSSGYVNAFWQDSCFCMTYGDGSGNTHPLTSIDVAAHEMSHGVTAATAGLVYSGESGGLNEATSDIFAAGVEFAANNPNDVGDYLVGEEIDINGDGTPLRYMDKPSRDGASKDNWYSGIGSIDVHYSSGPANHWFYLASEGSGAKVVNGVSYNSPTADGLPVTGIGRANAEKVWFRALTTKFTSNTNYAAARTGTLAAAAELFGQGSVTYNNVANAWAGIGVGARIVDGVTVTNPGAQSSVQNQPDTLQIQATSTNPGALTYAATGLPAGLSINASTGLISGTPTTLGSSNVTVTVRDTANSSGTASFAWTVGDGTQTEFENTTDYAISDYSTVESPIAVTMAGNAPANLQVSVNIIHTYRGDLVVDLVAPDGTAYRLKNSGDGSADNVIATYTVNASSEVATGTWKLRVQDVAGGDIGYIDSWKWSAGGGGPTPRVFENTADYNIPDRGQVESPITVDVTGSAPSALLVDVNIVHTYRGDLVIDLIAPDGTAYRLKNSGDGSADDVIAQYTVNASSETAAGVWKLRVQDVASLDTGYINSWKLTF</sequence>
<dbReference type="GO" id="GO:0004252">
    <property type="term" value="F:serine-type endopeptidase activity"/>
    <property type="evidence" value="ECO:0007669"/>
    <property type="project" value="InterPro"/>
</dbReference>
<dbReference type="GO" id="GO:0016020">
    <property type="term" value="C:membrane"/>
    <property type="evidence" value="ECO:0007669"/>
    <property type="project" value="InterPro"/>
</dbReference>
<evidence type="ECO:0000256" key="7">
    <source>
        <dbReference type="ARBA" id="ARBA00023049"/>
    </source>
</evidence>
<feature type="active site" evidence="8">
    <location>
        <position position="366"/>
    </location>
</feature>
<dbReference type="RefSeq" id="WP_407703901.1">
    <property type="nucleotide sequence ID" value="NZ_WEGJ01000005.1"/>
</dbReference>
<dbReference type="PROSITE" id="PS51318">
    <property type="entry name" value="TAT"/>
    <property type="match status" value="1"/>
</dbReference>
<dbReference type="InterPro" id="IPR008979">
    <property type="entry name" value="Galactose-bd-like_sf"/>
</dbReference>
<dbReference type="SUPFAM" id="SSF49313">
    <property type="entry name" value="Cadherin-like"/>
    <property type="match status" value="1"/>
</dbReference>
<dbReference type="InterPro" id="IPR050728">
    <property type="entry name" value="Zinc_Metalloprotease_M4"/>
</dbReference>
<dbReference type="InterPro" id="IPR001570">
    <property type="entry name" value="Peptidase_M4_C_domain"/>
</dbReference>
<evidence type="ECO:0000256" key="1">
    <source>
        <dbReference type="ARBA" id="ARBA00009388"/>
    </source>
</evidence>
<dbReference type="Gene3D" id="3.10.450.490">
    <property type="match status" value="1"/>
</dbReference>
<dbReference type="Gene3D" id="1.10.390.10">
    <property type="entry name" value="Neutral Protease Domain 2"/>
    <property type="match status" value="1"/>
</dbReference>
<evidence type="ECO:0000256" key="4">
    <source>
        <dbReference type="ARBA" id="ARBA00022729"/>
    </source>
</evidence>
<dbReference type="InterPro" id="IPR027268">
    <property type="entry name" value="Peptidase_M4/M1_CTD_sf"/>
</dbReference>
<dbReference type="Gene3D" id="2.60.120.260">
    <property type="entry name" value="Galactose-binding domain-like"/>
    <property type="match status" value="2"/>
</dbReference>
<keyword evidence="2 11" id="KW-0645">Protease</keyword>
<evidence type="ECO:0000256" key="9">
    <source>
        <dbReference type="SAM" id="SignalP"/>
    </source>
</evidence>
<gene>
    <name evidence="11" type="ORF">SRB5_22170</name>
</gene>
<dbReference type="Proteomes" id="UP000466345">
    <property type="component" value="Unassembled WGS sequence"/>
</dbReference>
<evidence type="ECO:0000256" key="6">
    <source>
        <dbReference type="ARBA" id="ARBA00022833"/>
    </source>
</evidence>
<dbReference type="InterPro" id="IPR002884">
    <property type="entry name" value="P_dom"/>
</dbReference>
<dbReference type="InterPro" id="IPR006311">
    <property type="entry name" value="TAT_signal"/>
</dbReference>
<dbReference type="Pfam" id="PF05345">
    <property type="entry name" value="He_PIG"/>
    <property type="match status" value="1"/>
</dbReference>
<dbReference type="Pfam" id="PF02868">
    <property type="entry name" value="Peptidase_M4_C"/>
    <property type="match status" value="1"/>
</dbReference>
<evidence type="ECO:0000259" key="10">
    <source>
        <dbReference type="PROSITE" id="PS51829"/>
    </source>
</evidence>
<reference evidence="11 12" key="1">
    <citation type="submission" date="2019-10" db="EMBL/GenBank/DDBJ databases">
        <title>Streptomyces smaragdinus sp. nov. and Streptomyces fabii sp. nov., isolated from the gut of fungus growing-termite Macrotermes natalensis.</title>
        <authorList>
            <person name="Schwitalla J."/>
            <person name="Benndorf R."/>
            <person name="Martin K."/>
            <person name="De Beer W."/>
            <person name="Kaster A.-K."/>
            <person name="Vollmers J."/>
            <person name="Poulsen M."/>
            <person name="Beemelmanns C."/>
        </authorList>
    </citation>
    <scope>NUCLEOTIDE SEQUENCE [LARGE SCALE GENOMIC DNA]</scope>
    <source>
        <strain evidence="11 12">RB5</strain>
    </source>
</reference>
<feature type="signal peptide" evidence="9">
    <location>
        <begin position="1"/>
        <end position="30"/>
    </location>
</feature>
<dbReference type="Gene3D" id="2.60.40.10">
    <property type="entry name" value="Immunoglobulins"/>
    <property type="match status" value="1"/>
</dbReference>
<organism evidence="11 12">
    <name type="scientific">Streptomyces smaragdinus</name>
    <dbReference type="NCBI Taxonomy" id="2585196"/>
    <lineage>
        <taxon>Bacteria</taxon>
        <taxon>Bacillati</taxon>
        <taxon>Actinomycetota</taxon>
        <taxon>Actinomycetes</taxon>
        <taxon>Kitasatosporales</taxon>
        <taxon>Streptomycetaceae</taxon>
        <taxon>Streptomyces</taxon>
    </lineage>
</organism>
<dbReference type="AlphaFoldDB" id="A0A7K0CF49"/>
<evidence type="ECO:0000313" key="11">
    <source>
        <dbReference type="EMBL" id="MQY12088.1"/>
    </source>
</evidence>
<dbReference type="GO" id="GO:0005509">
    <property type="term" value="F:calcium ion binding"/>
    <property type="evidence" value="ECO:0007669"/>
    <property type="project" value="InterPro"/>
</dbReference>
<keyword evidence="3" id="KW-0479">Metal-binding</keyword>
<feature type="domain" description="P/Homo B" evidence="10">
    <location>
        <begin position="759"/>
        <end position="874"/>
    </location>
</feature>
<dbReference type="Gene3D" id="3.10.170.10">
    <property type="match status" value="1"/>
</dbReference>
<evidence type="ECO:0000256" key="8">
    <source>
        <dbReference type="PIRSR" id="PIRSR623612-1"/>
    </source>
</evidence>
<dbReference type="GO" id="GO:0004222">
    <property type="term" value="F:metalloendopeptidase activity"/>
    <property type="evidence" value="ECO:0007669"/>
    <property type="project" value="InterPro"/>
</dbReference>
<evidence type="ECO:0000313" key="12">
    <source>
        <dbReference type="Proteomes" id="UP000466345"/>
    </source>
</evidence>
<name>A0A7K0CF49_9ACTN</name>
<dbReference type="PROSITE" id="PS51829">
    <property type="entry name" value="P_HOMO_B"/>
    <property type="match status" value="2"/>
</dbReference>
<dbReference type="EC" id="3.4.-.-" evidence="11"/>
<evidence type="ECO:0000256" key="2">
    <source>
        <dbReference type="ARBA" id="ARBA00022670"/>
    </source>
</evidence>
<feature type="active site" description="Proton donor" evidence="8">
    <location>
        <position position="453"/>
    </location>
</feature>
<dbReference type="SUPFAM" id="SSF55486">
    <property type="entry name" value="Metalloproteases ('zincins'), catalytic domain"/>
    <property type="match status" value="1"/>
</dbReference>
<dbReference type="EMBL" id="WEGJ01000005">
    <property type="protein sequence ID" value="MQY12088.1"/>
    <property type="molecule type" value="Genomic_DNA"/>
</dbReference>
<accession>A0A7K0CF49</accession>
<keyword evidence="6" id="KW-0862">Zinc</keyword>
<dbReference type="GO" id="GO:0005975">
    <property type="term" value="P:carbohydrate metabolic process"/>
    <property type="evidence" value="ECO:0007669"/>
    <property type="project" value="UniProtKB-ARBA"/>
</dbReference>
<dbReference type="InterPro" id="IPR015919">
    <property type="entry name" value="Cadherin-like_sf"/>
</dbReference>
<dbReference type="InterPro" id="IPR013783">
    <property type="entry name" value="Ig-like_fold"/>
</dbReference>
<dbReference type="SUPFAM" id="SSF49785">
    <property type="entry name" value="Galactose-binding domain-like"/>
    <property type="match status" value="2"/>
</dbReference>
<dbReference type="Pfam" id="PF01447">
    <property type="entry name" value="Peptidase_M4"/>
    <property type="match status" value="1"/>
</dbReference>